<accession>A0A2N7PIM1</accession>
<gene>
    <name evidence="2" type="ORF">C0197_05310</name>
</gene>
<evidence type="ECO:0000256" key="1">
    <source>
        <dbReference type="SAM" id="Coils"/>
    </source>
</evidence>
<proteinExistence type="predicted"/>
<reference evidence="2 3" key="1">
    <citation type="submission" date="2018-01" db="EMBL/GenBank/DDBJ databases">
        <title>Metagenomic assembled genomes from two thermal pools in the Uzon Caldera, Kamchatka, Russia.</title>
        <authorList>
            <person name="Wilkins L."/>
            <person name="Ettinger C."/>
        </authorList>
    </citation>
    <scope>NUCLEOTIDE SEQUENCE [LARGE SCALE GENOMIC DNA]</scope>
    <source>
        <strain evidence="2">ZAV-15</strain>
    </source>
</reference>
<dbReference type="Proteomes" id="UP000235731">
    <property type="component" value="Unassembled WGS sequence"/>
</dbReference>
<dbReference type="EMBL" id="PNIE01000076">
    <property type="protein sequence ID" value="PMP61729.1"/>
    <property type="molecule type" value="Genomic_DNA"/>
</dbReference>
<evidence type="ECO:0000313" key="2">
    <source>
        <dbReference type="EMBL" id="PMP61729.1"/>
    </source>
</evidence>
<feature type="coiled-coil region" evidence="1">
    <location>
        <begin position="53"/>
        <end position="80"/>
    </location>
</feature>
<organism evidence="2 3">
    <name type="scientific">Caldimicrobium thiodismutans</name>
    <dbReference type="NCBI Taxonomy" id="1653476"/>
    <lineage>
        <taxon>Bacteria</taxon>
        <taxon>Pseudomonadati</taxon>
        <taxon>Thermodesulfobacteriota</taxon>
        <taxon>Thermodesulfobacteria</taxon>
        <taxon>Thermodesulfobacteriales</taxon>
        <taxon>Thermodesulfobacteriaceae</taxon>
        <taxon>Caldimicrobium</taxon>
    </lineage>
</organism>
<evidence type="ECO:0000313" key="3">
    <source>
        <dbReference type="Proteomes" id="UP000235731"/>
    </source>
</evidence>
<keyword evidence="1" id="KW-0175">Coiled coil</keyword>
<dbReference type="AlphaFoldDB" id="A0A2N7PIM1"/>
<protein>
    <submittedName>
        <fullName evidence="2">Uncharacterized protein</fullName>
    </submittedName>
</protein>
<sequence length="199" mass="23086">MTEKELCKTLALGSLVRGYFHNLRGTLQGLSFQLQILYMKKDTLLSPSAHSNIEKAMELLQKLQNQLEVALEDLNNTNQGPWNLREIMEKELLFWEANLFFKHKIKKEIYEEREVLITLPLNELKGMLCLLEEKLYFSLKEGTYLRIIIGESGKRALTFEMNEPLEEEILQKLANLSGYLQPYASLSLSPTKVELEFKS</sequence>
<name>A0A2N7PIM1_9BACT</name>
<comment type="caution">
    <text evidence="2">The sequence shown here is derived from an EMBL/GenBank/DDBJ whole genome shotgun (WGS) entry which is preliminary data.</text>
</comment>